<evidence type="ECO:0000313" key="10">
    <source>
        <dbReference type="EMBL" id="MBH8594459.1"/>
    </source>
</evidence>
<dbReference type="GO" id="GO:0004397">
    <property type="term" value="F:histidine ammonia-lyase activity"/>
    <property type="evidence" value="ECO:0007669"/>
    <property type="project" value="UniProtKB-UniRule"/>
</dbReference>
<dbReference type="CDD" id="cd00332">
    <property type="entry name" value="PAL-HAL"/>
    <property type="match status" value="1"/>
</dbReference>
<evidence type="ECO:0000256" key="3">
    <source>
        <dbReference type="ARBA" id="ARBA00022808"/>
    </source>
</evidence>
<dbReference type="GO" id="GO:0005737">
    <property type="term" value="C:cytoplasm"/>
    <property type="evidence" value="ECO:0007669"/>
    <property type="project" value="UniProtKB-SubCell"/>
</dbReference>
<sequence length="510" mass="55793">MAANQTVKIKGDELNFSQFSSVVFEKTPVALDDEAIKRMQASRDFVERLIQNRETVYGITTGFGQLCNRFIDPGQASRLQHHLIQSHACGTGEPLPEPVVRGMMLLRINALAKGYSGIRPSTVQALVTLLNREVYPVIPSQGSLGASGDLVPLAHMCLPLLGRGEVMHQGKRKPASDVLKEIGLTPLKLEAKEGLAFINGTQMMCSLGALAVMEAKKLLLAADIIACMTLEALEGIPHAFHPRLQQVRGQSGQMVTADNLRKLLQGSECISKPGEKRVQDAYSLRCIPQVHGASKDAFHYVEEIVLREMNAATDNPLLFADEEEVVSGGNFHGQPLALALDFLTMAMAEIANISERRTERLVNPQLSGLPPFLVPNGGLNSGYMIFQYVAASLVSENKTLSHPASVDSIPSSGNQEDHVSMGAISARKCRQVIENTRKVLAIEYLCAAQALEFQSKKPGRSTRLAYDLLRQSVPPLEEDREGYREIEWADHLIQSGQLTSLIQSRIGLKV</sequence>
<feature type="cross-link" description="5-imidazolinone (Ala-Gly)" evidence="6">
    <location>
        <begin position="146"/>
        <end position="148"/>
    </location>
</feature>
<evidence type="ECO:0000256" key="9">
    <source>
        <dbReference type="RuleBase" id="RU004480"/>
    </source>
</evidence>
<comment type="pathway">
    <text evidence="1 6 8">Amino-acid degradation; L-histidine degradation into L-glutamate; N-formimidoyl-L-glutamate from L-histidine: step 1/3.</text>
</comment>
<dbReference type="GO" id="GO:0019556">
    <property type="term" value="P:L-histidine catabolic process to glutamate and formamide"/>
    <property type="evidence" value="ECO:0007669"/>
    <property type="project" value="UniProtKB-UniPathway"/>
</dbReference>
<dbReference type="Gene3D" id="1.20.200.10">
    <property type="entry name" value="Fumarase/aspartase (Central domain)"/>
    <property type="match status" value="1"/>
</dbReference>
<dbReference type="PANTHER" id="PTHR10362">
    <property type="entry name" value="HISTIDINE AMMONIA-LYASE"/>
    <property type="match status" value="1"/>
</dbReference>
<keyword evidence="11" id="KW-1185">Reference proteome</keyword>
<dbReference type="Pfam" id="PF00221">
    <property type="entry name" value="Lyase_aromatic"/>
    <property type="match status" value="1"/>
</dbReference>
<dbReference type="InterPro" id="IPR024083">
    <property type="entry name" value="Fumarase/histidase_N"/>
</dbReference>
<dbReference type="NCBIfam" id="NF006871">
    <property type="entry name" value="PRK09367.1"/>
    <property type="match status" value="1"/>
</dbReference>
<dbReference type="InterPro" id="IPR008948">
    <property type="entry name" value="L-Aspartase-like"/>
</dbReference>
<comment type="PTM">
    <text evidence="6">Contains an active site 4-methylidene-imidazol-5-one (MIO), which is formed autocatalytically by cyclization and dehydration of residues Ala-Ser-Gly.</text>
</comment>
<keyword evidence="6" id="KW-0963">Cytoplasm</keyword>
<dbReference type="EMBL" id="JAECVW010000002">
    <property type="protein sequence ID" value="MBH8594459.1"/>
    <property type="molecule type" value="Genomic_DNA"/>
</dbReference>
<dbReference type="InterPro" id="IPR001106">
    <property type="entry name" value="Aromatic_Lyase"/>
</dbReference>
<comment type="similarity">
    <text evidence="6 7">Belongs to the PAL/histidase family.</text>
</comment>
<feature type="modified residue" description="2,3-didehydroalanine (Ser)" evidence="6">
    <location>
        <position position="147"/>
    </location>
</feature>
<dbReference type="GO" id="GO:0019557">
    <property type="term" value="P:L-histidine catabolic process to glutamate and formate"/>
    <property type="evidence" value="ECO:0007669"/>
    <property type="project" value="UniProtKB-UniPathway"/>
</dbReference>
<dbReference type="InterPro" id="IPR022313">
    <property type="entry name" value="Phe/His_NH3-lyase_AS"/>
</dbReference>
<comment type="subcellular location">
    <subcellularLocation>
        <location evidence="6 9">Cytoplasm</location>
    </subcellularLocation>
</comment>
<keyword evidence="3 6" id="KW-0369">Histidine metabolism</keyword>
<evidence type="ECO:0000256" key="8">
    <source>
        <dbReference type="RuleBase" id="RU004479"/>
    </source>
</evidence>
<dbReference type="RefSeq" id="WP_181731708.1">
    <property type="nucleotide sequence ID" value="NZ_JACEIR010000003.1"/>
</dbReference>
<dbReference type="HAMAP" id="MF_00229">
    <property type="entry name" value="His_ammonia_lyase"/>
    <property type="match status" value="1"/>
</dbReference>
<comment type="catalytic activity">
    <reaction evidence="5 6 8">
        <text>L-histidine = trans-urocanate + NH4(+)</text>
        <dbReference type="Rhea" id="RHEA:21232"/>
        <dbReference type="ChEBI" id="CHEBI:17771"/>
        <dbReference type="ChEBI" id="CHEBI:28938"/>
        <dbReference type="ChEBI" id="CHEBI:57595"/>
        <dbReference type="EC" id="4.3.1.3"/>
    </reaction>
</comment>
<dbReference type="FunFam" id="1.10.275.10:FF:000005">
    <property type="entry name" value="Histidine ammonia-lyase"/>
    <property type="match status" value="1"/>
</dbReference>
<dbReference type="UniPathway" id="UPA00379">
    <property type="reaction ID" value="UER00549"/>
</dbReference>
<dbReference type="PROSITE" id="PS00488">
    <property type="entry name" value="PAL_HISTIDASE"/>
    <property type="match status" value="1"/>
</dbReference>
<evidence type="ECO:0000313" key="11">
    <source>
        <dbReference type="Proteomes" id="UP000633619"/>
    </source>
</evidence>
<evidence type="ECO:0000256" key="7">
    <source>
        <dbReference type="RuleBase" id="RU003954"/>
    </source>
</evidence>
<organism evidence="10 11">
    <name type="scientific">Thermoactinomyces intermedius</name>
    <dbReference type="NCBI Taxonomy" id="2024"/>
    <lineage>
        <taxon>Bacteria</taxon>
        <taxon>Bacillati</taxon>
        <taxon>Bacillota</taxon>
        <taxon>Bacilli</taxon>
        <taxon>Bacillales</taxon>
        <taxon>Thermoactinomycetaceae</taxon>
        <taxon>Thermoactinomyces</taxon>
    </lineage>
</organism>
<dbReference type="Gene3D" id="1.10.275.10">
    <property type="entry name" value="Fumarase/aspartase (N-terminal domain)"/>
    <property type="match status" value="1"/>
</dbReference>
<dbReference type="SUPFAM" id="SSF48557">
    <property type="entry name" value="L-aspartase-like"/>
    <property type="match status" value="1"/>
</dbReference>
<proteinExistence type="inferred from homology"/>
<protein>
    <recommendedName>
        <fullName evidence="2 6">Histidine ammonia-lyase</fullName>
        <shortName evidence="6">Histidase</shortName>
        <ecNumber evidence="2 6">4.3.1.3</ecNumber>
    </recommendedName>
</protein>
<evidence type="ECO:0000256" key="4">
    <source>
        <dbReference type="ARBA" id="ARBA00023239"/>
    </source>
</evidence>
<evidence type="ECO:0000256" key="6">
    <source>
        <dbReference type="HAMAP-Rule" id="MF_00229"/>
    </source>
</evidence>
<evidence type="ECO:0000256" key="2">
    <source>
        <dbReference type="ARBA" id="ARBA00012994"/>
    </source>
</evidence>
<dbReference type="NCBIfam" id="TIGR01225">
    <property type="entry name" value="hutH"/>
    <property type="match status" value="1"/>
</dbReference>
<gene>
    <name evidence="6 10" type="primary">hutH</name>
    <name evidence="10" type="ORF">I8U20_03845</name>
</gene>
<accession>A0A8I1ABS7</accession>
<dbReference type="EC" id="4.3.1.3" evidence="2 6"/>
<keyword evidence="4 6" id="KW-0456">Lyase</keyword>
<evidence type="ECO:0000256" key="1">
    <source>
        <dbReference type="ARBA" id="ARBA00005113"/>
    </source>
</evidence>
<dbReference type="AlphaFoldDB" id="A0A8I1ABS7"/>
<dbReference type="InterPro" id="IPR005921">
    <property type="entry name" value="HutH"/>
</dbReference>
<comment type="caution">
    <text evidence="10">The sequence shown here is derived from an EMBL/GenBank/DDBJ whole genome shotgun (WGS) entry which is preliminary data.</text>
</comment>
<reference evidence="10 11" key="1">
    <citation type="submission" date="2020-12" db="EMBL/GenBank/DDBJ databases">
        <title>WGS of Thermoactinomyces spp.</title>
        <authorList>
            <person name="Cheng K."/>
        </authorList>
    </citation>
    <scope>NUCLEOTIDE SEQUENCE [LARGE SCALE GENOMIC DNA]</scope>
    <source>
        <strain evidence="11">CICC 10671\DSM 43846</strain>
    </source>
</reference>
<name>A0A8I1ABS7_THEIN</name>
<dbReference type="Proteomes" id="UP000633619">
    <property type="component" value="Unassembled WGS sequence"/>
</dbReference>
<evidence type="ECO:0000256" key="5">
    <source>
        <dbReference type="ARBA" id="ARBA00049269"/>
    </source>
</evidence>
<dbReference type="FunFam" id="1.20.200.10:FF:000003">
    <property type="entry name" value="Histidine ammonia-lyase"/>
    <property type="match status" value="1"/>
</dbReference>